<comment type="caution">
    <text evidence="1">The sequence shown here is derived from an EMBL/GenBank/DDBJ whole genome shotgun (WGS) entry which is preliminary data.</text>
</comment>
<dbReference type="Proteomes" id="UP000319449">
    <property type="component" value="Unassembled WGS sequence"/>
</dbReference>
<dbReference type="Pfam" id="PF00132">
    <property type="entry name" value="Hexapep"/>
    <property type="match status" value="2"/>
</dbReference>
<dbReference type="AlphaFoldDB" id="A0A562V8F1"/>
<dbReference type="RefSeq" id="WP_145025164.1">
    <property type="nucleotide sequence ID" value="NZ_VLLN01000030.1"/>
</dbReference>
<dbReference type="Gene3D" id="2.160.10.10">
    <property type="entry name" value="Hexapeptide repeat proteins"/>
    <property type="match status" value="1"/>
</dbReference>
<dbReference type="CDD" id="cd04745">
    <property type="entry name" value="LbH_paaY_like"/>
    <property type="match status" value="1"/>
</dbReference>
<dbReference type="SUPFAM" id="SSF51161">
    <property type="entry name" value="Trimeric LpxA-like enzymes"/>
    <property type="match status" value="1"/>
</dbReference>
<organism evidence="1 2">
    <name type="scientific">Geobacter argillaceus</name>
    <dbReference type="NCBI Taxonomy" id="345631"/>
    <lineage>
        <taxon>Bacteria</taxon>
        <taxon>Pseudomonadati</taxon>
        <taxon>Thermodesulfobacteriota</taxon>
        <taxon>Desulfuromonadia</taxon>
        <taxon>Geobacterales</taxon>
        <taxon>Geobacteraceae</taxon>
        <taxon>Geobacter</taxon>
    </lineage>
</organism>
<evidence type="ECO:0000313" key="1">
    <source>
        <dbReference type="EMBL" id="TWJ14170.1"/>
    </source>
</evidence>
<keyword evidence="2" id="KW-1185">Reference proteome</keyword>
<name>A0A562V8F1_9BACT</name>
<evidence type="ECO:0000313" key="2">
    <source>
        <dbReference type="Proteomes" id="UP000319449"/>
    </source>
</evidence>
<protein>
    <submittedName>
        <fullName evidence="1">Phenylacetic acid degradation protein/carnitine operon protein CaiE</fullName>
    </submittedName>
</protein>
<sequence length="206" mass="22138">MAKVYEMDGVIPVIDPTSFVHPDAVIIGDVIIGPRCYIGPCACLRGDLGRIMIGAGSNIQDTCVIHSFPEVDVLLEENCHVGHGAILHGCTIGRNALIGMNSVVMDRAVIGENSFVAAMSFVKSGMSAGANMLIAGVPAKEIRPLKEEEILWKSKGTMLYQRLAAHSMVSMREVVPLASEEPDRRRVSYTKNDAIPLMAAVNNGHP</sequence>
<accession>A0A562V8F1</accession>
<reference evidence="1 2" key="1">
    <citation type="submission" date="2019-07" db="EMBL/GenBank/DDBJ databases">
        <title>Genomic Encyclopedia of Archaeal and Bacterial Type Strains, Phase II (KMG-II): from individual species to whole genera.</title>
        <authorList>
            <person name="Goeker M."/>
        </authorList>
    </citation>
    <scope>NUCLEOTIDE SEQUENCE [LARGE SCALE GENOMIC DNA]</scope>
    <source>
        <strain evidence="1 2">ATCC BAA-1139</strain>
    </source>
</reference>
<gene>
    <name evidence="1" type="ORF">JN12_03505</name>
</gene>
<dbReference type="PANTHER" id="PTHR13061">
    <property type="entry name" value="DYNACTIN SUBUNIT P25"/>
    <property type="match status" value="1"/>
</dbReference>
<dbReference type="OrthoDB" id="9803036at2"/>
<dbReference type="InterPro" id="IPR011004">
    <property type="entry name" value="Trimer_LpxA-like_sf"/>
</dbReference>
<dbReference type="InterPro" id="IPR001451">
    <property type="entry name" value="Hexapep"/>
</dbReference>
<proteinExistence type="predicted"/>
<dbReference type="PANTHER" id="PTHR13061:SF29">
    <property type="entry name" value="GAMMA CARBONIC ANHYDRASE-LIKE 1, MITOCHONDRIAL-RELATED"/>
    <property type="match status" value="1"/>
</dbReference>
<dbReference type="InterPro" id="IPR050484">
    <property type="entry name" value="Transf_Hexapept/Carb_Anhydrase"/>
</dbReference>
<dbReference type="EMBL" id="VLLN01000030">
    <property type="protein sequence ID" value="TWJ14170.1"/>
    <property type="molecule type" value="Genomic_DNA"/>
</dbReference>